<feature type="compositionally biased region" description="Low complexity" evidence="1">
    <location>
        <begin position="52"/>
        <end position="62"/>
    </location>
</feature>
<keyword evidence="4" id="KW-1185">Reference proteome</keyword>
<feature type="region of interest" description="Disordered" evidence="1">
    <location>
        <begin position="52"/>
        <end position="107"/>
    </location>
</feature>
<reference evidence="3 4" key="1">
    <citation type="submission" date="2023-08" db="EMBL/GenBank/DDBJ databases">
        <title>Microbacterium sp. nov., isolated from a waste landfill.</title>
        <authorList>
            <person name="Wen W."/>
        </authorList>
    </citation>
    <scope>NUCLEOTIDE SEQUENCE [LARGE SCALE GENOMIC DNA]</scope>
    <source>
        <strain evidence="3 4">ASV81</strain>
    </source>
</reference>
<evidence type="ECO:0000256" key="1">
    <source>
        <dbReference type="SAM" id="MobiDB-lite"/>
    </source>
</evidence>
<evidence type="ECO:0000256" key="2">
    <source>
        <dbReference type="SAM" id="Phobius"/>
    </source>
</evidence>
<keyword evidence="2" id="KW-0472">Membrane</keyword>
<feature type="compositionally biased region" description="Pro residues" evidence="1">
    <location>
        <begin position="63"/>
        <end position="83"/>
    </location>
</feature>
<sequence>MSDEQREAVWVFPEEPNQNRGPRIALVVGLVLLVVVVAAGLALFLIPRDDAAPTASPSTAPTAAPPGAPTGAPVTPPPTPDPSVAPFRGQVQPRLDDGSTGLDMVQGKQGADAVQIVDSLQINAQNLAEQSAPDSIRAAWGDGVNAYSAKLQALRSALSAGSDPSGPLADARAALGNLRALVGL</sequence>
<accession>A0ABU0XJS1</accession>
<gene>
    <name evidence="3" type="ORF">RBR11_15865</name>
</gene>
<name>A0ABU0XJS1_9MICO</name>
<dbReference type="RefSeq" id="WP_308490344.1">
    <property type="nucleotide sequence ID" value="NZ_JAVFCB010000010.1"/>
</dbReference>
<dbReference type="Proteomes" id="UP001230289">
    <property type="component" value="Unassembled WGS sequence"/>
</dbReference>
<evidence type="ECO:0000313" key="4">
    <source>
        <dbReference type="Proteomes" id="UP001230289"/>
    </source>
</evidence>
<feature type="transmembrane region" description="Helical" evidence="2">
    <location>
        <begin position="24"/>
        <end position="46"/>
    </location>
</feature>
<organism evidence="3 4">
    <name type="scientific">Microbacterium capsulatum</name>
    <dbReference type="NCBI Taxonomy" id="3041921"/>
    <lineage>
        <taxon>Bacteria</taxon>
        <taxon>Bacillati</taxon>
        <taxon>Actinomycetota</taxon>
        <taxon>Actinomycetes</taxon>
        <taxon>Micrococcales</taxon>
        <taxon>Microbacteriaceae</taxon>
        <taxon>Microbacterium</taxon>
    </lineage>
</organism>
<keyword evidence="2" id="KW-1133">Transmembrane helix</keyword>
<evidence type="ECO:0000313" key="3">
    <source>
        <dbReference type="EMBL" id="MDQ4215395.1"/>
    </source>
</evidence>
<keyword evidence="2" id="KW-0812">Transmembrane</keyword>
<proteinExistence type="predicted"/>
<comment type="caution">
    <text evidence="3">The sequence shown here is derived from an EMBL/GenBank/DDBJ whole genome shotgun (WGS) entry which is preliminary data.</text>
</comment>
<dbReference type="EMBL" id="JAVFCB010000010">
    <property type="protein sequence ID" value="MDQ4215395.1"/>
    <property type="molecule type" value="Genomic_DNA"/>
</dbReference>
<protein>
    <submittedName>
        <fullName evidence="3">Uncharacterized protein</fullName>
    </submittedName>
</protein>